<dbReference type="InterPro" id="IPR037282">
    <property type="entry name" value="CapZ_alpha/beta"/>
</dbReference>
<comment type="subcellular location">
    <subcellularLocation>
        <location evidence="1 7">Cytoplasm</location>
        <location evidence="1 7">Cytoskeleton</location>
    </subcellularLocation>
</comment>
<evidence type="ECO:0000313" key="9">
    <source>
        <dbReference type="Proteomes" id="UP001470230"/>
    </source>
</evidence>
<organism evidence="8 9">
    <name type="scientific">Tritrichomonas musculus</name>
    <dbReference type="NCBI Taxonomy" id="1915356"/>
    <lineage>
        <taxon>Eukaryota</taxon>
        <taxon>Metamonada</taxon>
        <taxon>Parabasalia</taxon>
        <taxon>Tritrichomonadida</taxon>
        <taxon>Tritrichomonadidae</taxon>
        <taxon>Tritrichomonas</taxon>
    </lineage>
</organism>
<evidence type="ECO:0000256" key="7">
    <source>
        <dbReference type="RuleBase" id="RU365078"/>
    </source>
</evidence>
<evidence type="ECO:0000256" key="4">
    <source>
        <dbReference type="ARBA" id="ARBA00022490"/>
    </source>
</evidence>
<dbReference type="InterPro" id="IPR043175">
    <property type="entry name" value="CAPZB_N"/>
</dbReference>
<accession>A0ABR2KUQ2</accession>
<dbReference type="InterPro" id="IPR042276">
    <property type="entry name" value="CapZ_alpha/beta_2"/>
</dbReference>
<evidence type="ECO:0000256" key="2">
    <source>
        <dbReference type="ARBA" id="ARBA00006039"/>
    </source>
</evidence>
<name>A0ABR2KUQ2_9EUKA</name>
<comment type="caution">
    <text evidence="8">The sequence shown here is derived from an EMBL/GenBank/DDBJ whole genome shotgun (WGS) entry which is preliminary data.</text>
</comment>
<evidence type="ECO:0000256" key="1">
    <source>
        <dbReference type="ARBA" id="ARBA00004245"/>
    </source>
</evidence>
<dbReference type="InterPro" id="IPR001698">
    <property type="entry name" value="CAPZB"/>
</dbReference>
<dbReference type="PANTHER" id="PTHR10619:SF0">
    <property type="entry name" value="F-ACTIN-CAPPING PROTEIN SUBUNIT BETA ISOFORMS 1 AND 2"/>
    <property type="match status" value="1"/>
</dbReference>
<keyword evidence="6 7" id="KW-0206">Cytoskeleton</keyword>
<dbReference type="Gene3D" id="3.90.1150.210">
    <property type="entry name" value="F-actin capping protein, beta subunit"/>
    <property type="match status" value="1"/>
</dbReference>
<comment type="similarity">
    <text evidence="2 7">Belongs to the F-actin-capping protein beta subunit family.</text>
</comment>
<evidence type="ECO:0000256" key="6">
    <source>
        <dbReference type="ARBA" id="ARBA00023212"/>
    </source>
</evidence>
<dbReference type="Proteomes" id="UP001470230">
    <property type="component" value="Unassembled WGS sequence"/>
</dbReference>
<dbReference type="PRINTS" id="PR00192">
    <property type="entry name" value="FACTINCAPB"/>
</dbReference>
<comment type="subunit">
    <text evidence="7">Heterodimer of an alpha and a beta subunit.</text>
</comment>
<comment type="function">
    <text evidence="7">F-actin-capping proteins bind in a Ca(2+)-independent manner to the fast growing ends of actin filaments (barbed end) thereby blocking the exchange of subunits at these ends. Unlike other capping proteins (such as gelsolin and severin), these proteins do not sever actin filaments.</text>
</comment>
<evidence type="ECO:0000256" key="3">
    <source>
        <dbReference type="ARBA" id="ARBA00022467"/>
    </source>
</evidence>
<reference evidence="8 9" key="1">
    <citation type="submission" date="2024-04" db="EMBL/GenBank/DDBJ databases">
        <title>Tritrichomonas musculus Genome.</title>
        <authorList>
            <person name="Alves-Ferreira E."/>
            <person name="Grigg M."/>
            <person name="Lorenzi H."/>
            <person name="Galac M."/>
        </authorList>
    </citation>
    <scope>NUCLEOTIDE SEQUENCE [LARGE SCALE GENOMIC DNA]</scope>
    <source>
        <strain evidence="8 9">EAF2021</strain>
    </source>
</reference>
<dbReference type="EMBL" id="JAPFFF010000003">
    <property type="protein sequence ID" value="KAK8894543.1"/>
    <property type="molecule type" value="Genomic_DNA"/>
</dbReference>
<keyword evidence="3 7" id="KW-0117">Actin capping</keyword>
<dbReference type="SUPFAM" id="SSF90096">
    <property type="entry name" value="Subunits of heterodimeric actin filament capping protein Capz"/>
    <property type="match status" value="1"/>
</dbReference>
<keyword evidence="9" id="KW-1185">Reference proteome</keyword>
<keyword evidence="5 7" id="KW-0009">Actin-binding</keyword>
<proteinExistence type="inferred from homology"/>
<gene>
    <name evidence="8" type="ORF">M9Y10_022977</name>
</gene>
<evidence type="ECO:0000256" key="5">
    <source>
        <dbReference type="ARBA" id="ARBA00023203"/>
    </source>
</evidence>
<dbReference type="Gene3D" id="1.20.58.570">
    <property type="match status" value="1"/>
</dbReference>
<dbReference type="Pfam" id="PF01115">
    <property type="entry name" value="F_actin_cap_B"/>
    <property type="match status" value="1"/>
</dbReference>
<dbReference type="PROSITE" id="PS00231">
    <property type="entry name" value="F_ACTIN_CAPPING_BETA"/>
    <property type="match status" value="1"/>
</dbReference>
<dbReference type="InterPro" id="IPR019771">
    <property type="entry name" value="F-actin_capping_bsu_CS"/>
</dbReference>
<keyword evidence="4 7" id="KW-0963">Cytoplasm</keyword>
<evidence type="ECO:0000313" key="8">
    <source>
        <dbReference type="EMBL" id="KAK8894543.1"/>
    </source>
</evidence>
<dbReference type="PANTHER" id="PTHR10619">
    <property type="entry name" value="F-ACTIN-CAPPING PROTEIN SUBUNIT BETA"/>
    <property type="match status" value="1"/>
</dbReference>
<protein>
    <recommendedName>
        <fullName evidence="7">F-actin-capping protein subunit beta</fullName>
    </recommendedName>
</protein>
<sequence length="271" mass="30539">MSCDAAYDLLRHVPPSDIEPRMYDVIRLNEELTEDILSTTDIPLQTAVDPTNKQLYIKCDYNRDGDSYRSPFSNQYYPALDYEGLEIPQKLREIEILAQTGFRTYLHQYFNTGVLSVYAWPGDDDDVFGVGVFVKKDLEDTLRDMSTTIRGSINCTDVIEVSRKGQNSFNYNMVSSILMQLEIDTSMNTPLKLSGGCSERKINNATLQGTTAKDHLIQIGSMIEDSTSGFMEKLKQIYVGKMKEILSYLKGSSGGASAQDLMMQAFMETNK</sequence>